<keyword evidence="2" id="KW-0614">Plasmid</keyword>
<accession>A0A7I7WGG7</accession>
<dbReference type="EMBL" id="AP022607">
    <property type="protein sequence ID" value="BBZ15048.1"/>
    <property type="molecule type" value="Genomic_DNA"/>
</dbReference>
<dbReference type="InterPro" id="IPR054469">
    <property type="entry name" value="Pred_hydrolase_N"/>
</dbReference>
<geneLocation type="plasmid" evidence="2 5">
    <name>pJCM12687</name>
</geneLocation>
<evidence type="ECO:0000313" key="4">
    <source>
        <dbReference type="Proteomes" id="UP000192441"/>
    </source>
</evidence>
<gene>
    <name evidence="3" type="ORF">BST20_27870</name>
    <name evidence="2" type="ORF">MBRA_52430</name>
</gene>
<dbReference type="RefSeq" id="WP_083134635.1">
    <property type="nucleotide sequence ID" value="NZ_AP022607.1"/>
</dbReference>
<keyword evidence="5" id="KW-1185">Reference proteome</keyword>
<evidence type="ECO:0000259" key="1">
    <source>
        <dbReference type="Pfam" id="PF22905"/>
    </source>
</evidence>
<dbReference type="OrthoDB" id="4509678at2"/>
<dbReference type="Pfam" id="PF22905">
    <property type="entry name" value="Hydro_N_hd"/>
    <property type="match status" value="1"/>
</dbReference>
<reference evidence="2 5" key="2">
    <citation type="journal article" date="2019" name="Emerg. Microbes Infect.">
        <title>Comprehensive subspecies identification of 175 nontuberculous mycobacteria species based on 7547 genomic profiles.</title>
        <authorList>
            <person name="Matsumoto Y."/>
            <person name="Kinjo T."/>
            <person name="Motooka D."/>
            <person name="Nabeya D."/>
            <person name="Jung N."/>
            <person name="Uechi K."/>
            <person name="Horii T."/>
            <person name="Iida T."/>
            <person name="Fujita J."/>
            <person name="Nakamura S."/>
        </authorList>
    </citation>
    <scope>NUCLEOTIDE SEQUENCE [LARGE SCALE GENOMIC DNA]</scope>
    <source>
        <strain evidence="2 5">JCM 12687</strain>
        <plasmid evidence="2">pJCM12687</plasmid>
    </source>
</reference>
<proteinExistence type="predicted"/>
<dbReference type="Proteomes" id="UP000467379">
    <property type="component" value="Plasmid pJCM12687"/>
</dbReference>
<evidence type="ECO:0000313" key="5">
    <source>
        <dbReference type="Proteomes" id="UP000467379"/>
    </source>
</evidence>
<dbReference type="EMBL" id="MVHM01000034">
    <property type="protein sequence ID" value="ORA29871.1"/>
    <property type="molecule type" value="Genomic_DNA"/>
</dbReference>
<evidence type="ECO:0000313" key="3">
    <source>
        <dbReference type="EMBL" id="ORA29871.1"/>
    </source>
</evidence>
<reference evidence="3 4" key="1">
    <citation type="submission" date="2016-12" db="EMBL/GenBank/DDBJ databases">
        <title>The new phylogeny of genus Mycobacterium.</title>
        <authorList>
            <person name="Tortoli E."/>
            <person name="Trovato A."/>
            <person name="Cirillo D.M."/>
        </authorList>
    </citation>
    <scope>NUCLEOTIDE SEQUENCE [LARGE SCALE GENOMIC DNA]</scope>
    <source>
        <strain evidence="3 4">DSM 44624</strain>
    </source>
</reference>
<evidence type="ECO:0000313" key="2">
    <source>
        <dbReference type="EMBL" id="BBZ15048.1"/>
    </source>
</evidence>
<protein>
    <recommendedName>
        <fullName evidence="1">Predicted hydrolase N-terminal domain-containing protein</fullName>
    </recommendedName>
</protein>
<sequence>MSKAEGPPSLRYLSVGELVAGAGGDPWQVNASLQSGDPGQIASLAEAFYLAGVCTEQTDDQFTSAKLRFQHAWNHEQPEHPINDSREVQRATDQMHLQKTQLSAVGADMEQIAASLAEAQAVAAPVITGLNTALTSIDNQIGVAIANHANQANIDSLRNSAVATTRQALGELQSIREGYESTLTDAMTRMRGLDGYDPMILQGYDADGKPTVGDQTLQAADRYNSTRRAADEALVNSGGPMTPEKQQALARLRDLATVNDPKASPQARFLAGERLDDFNKAGLNGPWSAAQRDPVLGTDPASRARTRLELQSKLEQGLLGGGPMTPDQATAMLDQSEEQARVMVTQKAIGALERQGMSPQGAIAAVDGLSRGISWEDLTKMGQKGIGPVGAGLEGAAKSLPTGAHDWVRFSEGDVRALETIGKRVSRAGDALEVWTALQEWSNGAPAGKTFGGAGGSIAGGLGGGWVGGAALGSFAGPEGALLGGILFAAAGSAGGKWVGEHVGELIDELAH</sequence>
<feature type="domain" description="Predicted hydrolase N-terminal" evidence="1">
    <location>
        <begin position="8"/>
        <end position="191"/>
    </location>
</feature>
<name>A0A7I7WGG7_9MYCO</name>
<dbReference type="AlphaFoldDB" id="A0A7I7WGG7"/>
<reference evidence="2" key="3">
    <citation type="submission" date="2020-02" db="EMBL/GenBank/DDBJ databases">
        <authorList>
            <person name="Matsumoto Y."/>
            <person name="Motooka D."/>
            <person name="Nakamura S."/>
        </authorList>
    </citation>
    <scope>NUCLEOTIDE SEQUENCE</scope>
    <source>
        <strain evidence="2">JCM 12687</strain>
        <plasmid evidence="2">pJCM12687</plasmid>
    </source>
</reference>
<dbReference type="Proteomes" id="UP000192441">
    <property type="component" value="Unassembled WGS sequence"/>
</dbReference>
<organism evidence="3 4">
    <name type="scientific">Mycobacterium branderi</name>
    <dbReference type="NCBI Taxonomy" id="43348"/>
    <lineage>
        <taxon>Bacteria</taxon>
        <taxon>Bacillati</taxon>
        <taxon>Actinomycetota</taxon>
        <taxon>Actinomycetes</taxon>
        <taxon>Mycobacteriales</taxon>
        <taxon>Mycobacteriaceae</taxon>
        <taxon>Mycobacterium</taxon>
    </lineage>
</organism>